<keyword evidence="1" id="KW-0489">Methyltransferase</keyword>
<protein>
    <recommendedName>
        <fullName evidence="4">SET domain-containing protein</fullName>
    </recommendedName>
</protein>
<keyword evidence="6" id="KW-1185">Reference proteome</keyword>
<proteinExistence type="predicted"/>
<dbReference type="CDD" id="cd10527">
    <property type="entry name" value="SET_LSMT"/>
    <property type="match status" value="1"/>
</dbReference>
<dbReference type="PANTHER" id="PTHR13271:SF137">
    <property type="entry name" value="SET DOMAIN-CONTAINING PROTEIN"/>
    <property type="match status" value="1"/>
</dbReference>
<comment type="caution">
    <text evidence="5">The sequence shown here is derived from an EMBL/GenBank/DDBJ whole genome shotgun (WGS) entry which is preliminary data.</text>
</comment>
<organism evidence="5 6">
    <name type="scientific">Diacronema lutheri</name>
    <name type="common">Unicellular marine alga</name>
    <name type="synonym">Monochrysis lutheri</name>
    <dbReference type="NCBI Taxonomy" id="2081491"/>
    <lineage>
        <taxon>Eukaryota</taxon>
        <taxon>Haptista</taxon>
        <taxon>Haptophyta</taxon>
        <taxon>Pavlovophyceae</taxon>
        <taxon>Pavlovales</taxon>
        <taxon>Pavlovaceae</taxon>
        <taxon>Diacronema</taxon>
    </lineage>
</organism>
<accession>A0A8J5XRL2</accession>
<dbReference type="Gene3D" id="3.90.1410.10">
    <property type="entry name" value="set domain protein methyltransferase, domain 1"/>
    <property type="match status" value="2"/>
</dbReference>
<dbReference type="PANTHER" id="PTHR13271">
    <property type="entry name" value="UNCHARACTERIZED PUTATIVE METHYLTRANSFERASE"/>
    <property type="match status" value="1"/>
</dbReference>
<evidence type="ECO:0000313" key="5">
    <source>
        <dbReference type="EMBL" id="KAG8470428.1"/>
    </source>
</evidence>
<dbReference type="Proteomes" id="UP000751190">
    <property type="component" value="Unassembled WGS sequence"/>
</dbReference>
<dbReference type="SUPFAM" id="SSF82199">
    <property type="entry name" value="SET domain"/>
    <property type="match status" value="2"/>
</dbReference>
<dbReference type="AlphaFoldDB" id="A0A8J5XRL2"/>
<feature type="domain" description="SET" evidence="4">
    <location>
        <begin position="7"/>
        <end position="230"/>
    </location>
</feature>
<dbReference type="InterPro" id="IPR001214">
    <property type="entry name" value="SET_dom"/>
</dbReference>
<dbReference type="InterPro" id="IPR050600">
    <property type="entry name" value="SETD3_SETD6_MTase"/>
</dbReference>
<gene>
    <name evidence="5" type="ORF">KFE25_008849</name>
</gene>
<evidence type="ECO:0000313" key="6">
    <source>
        <dbReference type="Proteomes" id="UP000751190"/>
    </source>
</evidence>
<evidence type="ECO:0000259" key="4">
    <source>
        <dbReference type="PROSITE" id="PS50280"/>
    </source>
</evidence>
<name>A0A8J5XRL2_DIALT</name>
<dbReference type="EMBL" id="JAGTXO010000001">
    <property type="protein sequence ID" value="KAG8470428.1"/>
    <property type="molecule type" value="Genomic_DNA"/>
</dbReference>
<keyword evidence="2" id="KW-0808">Transferase</keyword>
<dbReference type="Gene3D" id="3.90.1420.10">
    <property type="entry name" value="Rubisco LSMT, substrate-binding domain"/>
    <property type="match status" value="1"/>
</dbReference>
<dbReference type="InterPro" id="IPR036464">
    <property type="entry name" value="Rubisco_LSMT_subst-bd_sf"/>
</dbReference>
<reference evidence="5" key="1">
    <citation type="submission" date="2021-05" db="EMBL/GenBank/DDBJ databases">
        <title>The genome of the haptophyte Pavlova lutheri (Diacronema luteri, Pavlovales) - a model for lipid biosynthesis in eukaryotic algae.</title>
        <authorList>
            <person name="Hulatt C.J."/>
            <person name="Posewitz M.C."/>
        </authorList>
    </citation>
    <scope>NUCLEOTIDE SEQUENCE</scope>
    <source>
        <strain evidence="5">NIVA-4/92</strain>
    </source>
</reference>
<evidence type="ECO:0000256" key="2">
    <source>
        <dbReference type="ARBA" id="ARBA00022679"/>
    </source>
</evidence>
<evidence type="ECO:0000256" key="3">
    <source>
        <dbReference type="ARBA" id="ARBA00022691"/>
    </source>
</evidence>
<dbReference type="OrthoDB" id="413501at2759"/>
<dbReference type="GO" id="GO:0032259">
    <property type="term" value="P:methylation"/>
    <property type="evidence" value="ECO:0007669"/>
    <property type="project" value="UniProtKB-KW"/>
</dbReference>
<dbReference type="PROSITE" id="PS50280">
    <property type="entry name" value="SET"/>
    <property type="match status" value="1"/>
</dbReference>
<dbReference type="InterPro" id="IPR046341">
    <property type="entry name" value="SET_dom_sf"/>
</dbReference>
<evidence type="ECO:0000256" key="1">
    <source>
        <dbReference type="ARBA" id="ARBA00022603"/>
    </source>
</evidence>
<keyword evidence="3" id="KW-0949">S-adenosyl-L-methionine</keyword>
<dbReference type="GO" id="GO:0016279">
    <property type="term" value="F:protein-lysine N-methyltransferase activity"/>
    <property type="evidence" value="ECO:0007669"/>
    <property type="project" value="TreeGrafter"/>
</dbReference>
<sequence length="1259" mass="132213">MADDGVAAVEPFDFPETGRGQRTVRAIRAGETVLAVPLDECWTVSAARAALGQAHAPVLAALDRLPAPRVLKTPLLALHLLIERARGAGSPHHAHIQVLPREFDSPLHWTDDELAALHASPSGWRAFAERARDEAARDYGELVEELGEAMLDALNADYASYLWASSAFQSRLMDVHGAEPLMAPGLDLFNHTADPLAGGSFGLDPHTGRHVRVTAYRDYALGEQVFISYGRHSNGRLLFSYGFALGIGSNPYDQVELTDALPFGPACSDEASRLRSALALRAAMPFAAAFDEPHGSAPSGAPPPVALDIPSVSELVSDDERRAMRLVLRHALSLAAPLPTPLLVSARLAQLTDAELRALNAMPAAFDALTRGMPVSTANERAAVDSLRAQLGALAQRGSTRAAPVAAVAAIAATAAESARGARRAAAARLLVGGERSILAATTRALDAKAAAAASASISPLLPQLGAASAHLPPAAPAGSSRALALAAASASASASASAYIEHVPLGRAAEWADAPKLPGAGRMLVCTRAIAAGELLWSVPLSRCYGADDGAGDALLVTALGAGAATIPRRAFAPLLIAWEQQAGSGVAEAAERVAAATRLGHRLEHSAPLCAWARGEQAQLRGSRWLAELDDAALEVGEDWETLRGVLAQTAEGQRALEHGWLSEARYKAARAIWHAGAVDARAEGGWAMPLLVPALTDGCTHDAALPHGSSLTIERDSAGTPHACVRALCPLDARSAVRVRFGYESNGELALRRGFALAPNAHDRVELSLTVHCTARTLQAAMLAAPEAPIDLVAPSPFEFVRVPTDGDAQAAGEAGAPLVTRHSVSAAQPLPLALLALLRLERLTTDELGAVEAGLARQGQPLWAQLQSGVPLSATNELHALHAAEAIALEHLRAYTPEARRVGTAHPEQPHDGGPPAILWCSTEAERTAVADAVVGAEVGALRALAADAHARRRTLVEGFLQRMHTLPGKKADEASPWGRLLRTSRPRLDKMSSQVGVTTARLLAAVEAASSHPAAPTAGCALEAHLLLAHVCSSSFGWLMGCAPEPRAPAYAAPLCAGSYAALFAAKVRLWGCFLLAQWAEATTLGLSELNAMLMESVDLRSRHAWSVPSVRALGVLGTLGPLALAGDANGTWLAELRARGVDVEPSELAARPDDGRALVVCWADVRGVGAVGVELVRAFGGRVLATIGEWRGHTYGAYSDGLGEHGQSFSTECQRLVEETFELREHTQLPNWPLMRDALLIWERRDAEGVGVR</sequence>